<proteinExistence type="predicted"/>
<sequence>MRPLKSRKKSKVSKGDKQVITLTLTDTQTIMLHALFDAHLPEEAINMIKKKFEVYYADGIWDDATYAYAYAASFFENNSFHLPFEDDYAALSEKIWHNLEGVGFRNAAEGRKFLENNSKETNK</sequence>
<name>A0A8S5SHA7_9CAUD</name>
<evidence type="ECO:0000313" key="1">
    <source>
        <dbReference type="EMBL" id="DAF50304.1"/>
    </source>
</evidence>
<protein>
    <submittedName>
        <fullName evidence="1">Uncharacterized protein</fullName>
    </submittedName>
</protein>
<reference evidence="1" key="1">
    <citation type="journal article" date="2021" name="Proc. Natl. Acad. Sci. U.S.A.">
        <title>A Catalog of Tens of Thousands of Viruses from Human Metagenomes Reveals Hidden Associations with Chronic Diseases.</title>
        <authorList>
            <person name="Tisza M.J."/>
            <person name="Buck C.B."/>
        </authorList>
    </citation>
    <scope>NUCLEOTIDE SEQUENCE</scope>
    <source>
        <strain evidence="1">CtBCr48</strain>
    </source>
</reference>
<dbReference type="EMBL" id="BK032595">
    <property type="protein sequence ID" value="DAF50304.1"/>
    <property type="molecule type" value="Genomic_DNA"/>
</dbReference>
<organism evidence="1">
    <name type="scientific">Siphoviridae sp. ctBCr48</name>
    <dbReference type="NCBI Taxonomy" id="2827802"/>
    <lineage>
        <taxon>Viruses</taxon>
        <taxon>Duplodnaviria</taxon>
        <taxon>Heunggongvirae</taxon>
        <taxon>Uroviricota</taxon>
        <taxon>Caudoviricetes</taxon>
    </lineage>
</organism>
<accession>A0A8S5SHA7</accession>